<keyword evidence="12 23" id="KW-0560">Oxidoreductase</keyword>
<evidence type="ECO:0000256" key="5">
    <source>
        <dbReference type="ARBA" id="ARBA00010429"/>
    </source>
</evidence>
<dbReference type="Pfam" id="PF18267">
    <property type="entry name" value="Rubredoxin_C"/>
    <property type="match status" value="1"/>
</dbReference>
<evidence type="ECO:0000256" key="3">
    <source>
        <dbReference type="ARBA" id="ARBA00001974"/>
    </source>
</evidence>
<proteinExistence type="inferred from homology"/>
<dbReference type="Gene3D" id="3.90.480.10">
    <property type="entry name" value="Sulfite Reductase Hemoprotein,Domain 2"/>
    <property type="match status" value="1"/>
</dbReference>
<dbReference type="Proteomes" id="UP001224122">
    <property type="component" value="Unassembled WGS sequence"/>
</dbReference>
<dbReference type="PANTHER" id="PTHR43809">
    <property type="entry name" value="NITRITE REDUCTASE (NADH) LARGE SUBUNIT"/>
    <property type="match status" value="1"/>
</dbReference>
<comment type="caution">
    <text evidence="23">The sequence shown here is derived from an EMBL/GenBank/DDBJ whole genome shotgun (WGS) entry which is preliminary data.</text>
</comment>
<comment type="cofactor">
    <cofactor evidence="2">
        <name>[4Fe-4S] cluster</name>
        <dbReference type="ChEBI" id="CHEBI:49883"/>
    </cofactor>
</comment>
<protein>
    <submittedName>
        <fullName evidence="23">Nitrite reductase (NADH) large subunit</fullName>
        <ecNumber evidence="23">1.7.1.15</ecNumber>
    </submittedName>
</protein>
<evidence type="ECO:0000259" key="18">
    <source>
        <dbReference type="Pfam" id="PF01077"/>
    </source>
</evidence>
<dbReference type="InterPro" id="IPR052034">
    <property type="entry name" value="NasD-like"/>
</dbReference>
<keyword evidence="14" id="KW-0411">Iron-sulfur</keyword>
<dbReference type="InterPro" id="IPR016156">
    <property type="entry name" value="FAD/NAD-linked_Rdtase_dimer_sf"/>
</dbReference>
<feature type="domain" description="Nitrite/Sulfite reductase ferredoxin-like" evidence="19">
    <location>
        <begin position="556"/>
        <end position="618"/>
    </location>
</feature>
<dbReference type="InterPro" id="IPR005117">
    <property type="entry name" value="NiRdtase/SiRdtase_haem-b_fer"/>
</dbReference>
<dbReference type="SUPFAM" id="SSF55124">
    <property type="entry name" value="Nitrite/Sulfite reductase N-terminal domain-like"/>
    <property type="match status" value="1"/>
</dbReference>
<keyword evidence="7" id="KW-0349">Heme</keyword>
<feature type="domain" description="NADH-rubredoxin oxidoreductase C-terminal" evidence="22">
    <location>
        <begin position="317"/>
        <end position="384"/>
    </location>
</feature>
<dbReference type="Gene3D" id="3.30.390.30">
    <property type="match status" value="1"/>
</dbReference>
<dbReference type="EMBL" id="JAUSTW010000004">
    <property type="protein sequence ID" value="MDQ0199441.1"/>
    <property type="molecule type" value="Genomic_DNA"/>
</dbReference>
<dbReference type="Pfam" id="PF04324">
    <property type="entry name" value="Fer2_BFD"/>
    <property type="match status" value="2"/>
</dbReference>
<dbReference type="InterPro" id="IPR041854">
    <property type="entry name" value="BFD-like_2Fe2S-bd_dom_sf"/>
</dbReference>
<dbReference type="EC" id="1.7.1.15" evidence="23"/>
<dbReference type="Gene3D" id="3.30.413.10">
    <property type="entry name" value="Sulfite Reductase Hemoprotein, domain 1"/>
    <property type="match status" value="1"/>
</dbReference>
<evidence type="ECO:0000256" key="13">
    <source>
        <dbReference type="ARBA" id="ARBA00023004"/>
    </source>
</evidence>
<dbReference type="CDD" id="cd19944">
    <property type="entry name" value="NirB_Fer2_BFD-like_2"/>
    <property type="match status" value="1"/>
</dbReference>
<evidence type="ECO:0000256" key="10">
    <source>
        <dbReference type="ARBA" id="ARBA00022723"/>
    </source>
</evidence>
<comment type="cofactor">
    <cofactor evidence="16">
        <name>[2Fe-2S] cluster</name>
        <dbReference type="ChEBI" id="CHEBI:190135"/>
    </cofactor>
</comment>
<dbReference type="RefSeq" id="WP_307408356.1">
    <property type="nucleotide sequence ID" value="NZ_JAUSTW010000004.1"/>
</dbReference>
<dbReference type="InterPro" id="IPR036136">
    <property type="entry name" value="Nit/Sulf_reduc_fer-like_dom_sf"/>
</dbReference>
<evidence type="ECO:0000259" key="22">
    <source>
        <dbReference type="Pfam" id="PF18267"/>
    </source>
</evidence>
<dbReference type="SUPFAM" id="SSF56014">
    <property type="entry name" value="Nitrite and sulphite reductase 4Fe-4S domain-like"/>
    <property type="match status" value="1"/>
</dbReference>
<dbReference type="InterPro" id="IPR036188">
    <property type="entry name" value="FAD/NAD-bd_sf"/>
</dbReference>
<dbReference type="InterPro" id="IPR041575">
    <property type="entry name" value="Rubredoxin_C"/>
</dbReference>
<keyword evidence="13" id="KW-0408">Iron</keyword>
<dbReference type="InterPro" id="IPR023753">
    <property type="entry name" value="FAD/NAD-binding_dom"/>
</dbReference>
<evidence type="ECO:0000256" key="4">
    <source>
        <dbReference type="ARBA" id="ARBA00005096"/>
    </source>
</evidence>
<evidence type="ECO:0000256" key="6">
    <source>
        <dbReference type="ARBA" id="ARBA00022485"/>
    </source>
</evidence>
<dbReference type="Gene3D" id="1.10.10.1100">
    <property type="entry name" value="BFD-like [2Fe-2S]-binding domain"/>
    <property type="match status" value="2"/>
</dbReference>
<keyword evidence="15 17" id="KW-0534">Nitrate assimilation</keyword>
<dbReference type="GO" id="GO:0106316">
    <property type="term" value="F:nitrite reductase (NADH) activity"/>
    <property type="evidence" value="ECO:0007669"/>
    <property type="project" value="UniProtKB-EC"/>
</dbReference>
<dbReference type="NCBIfam" id="TIGR02374">
    <property type="entry name" value="nitri_red_nirB"/>
    <property type="match status" value="1"/>
</dbReference>
<comment type="pathway">
    <text evidence="4">Nitrogen metabolism; nitrate reduction (assimilation).</text>
</comment>
<dbReference type="InterPro" id="IPR007419">
    <property type="entry name" value="BFD-like_2Fe2S-bd_dom"/>
</dbReference>
<evidence type="ECO:0000259" key="21">
    <source>
        <dbReference type="Pfam" id="PF07992"/>
    </source>
</evidence>
<organism evidence="23 24">
    <name type="scientific">Neobacillus ginsengisoli</name>
    <dbReference type="NCBI Taxonomy" id="904295"/>
    <lineage>
        <taxon>Bacteria</taxon>
        <taxon>Bacillati</taxon>
        <taxon>Bacillota</taxon>
        <taxon>Bacilli</taxon>
        <taxon>Bacillales</taxon>
        <taxon>Bacillaceae</taxon>
        <taxon>Neobacillus</taxon>
    </lineage>
</organism>
<evidence type="ECO:0000256" key="1">
    <source>
        <dbReference type="ARBA" id="ARBA00001929"/>
    </source>
</evidence>
<dbReference type="InterPro" id="IPR012744">
    <property type="entry name" value="Nitri_red_NirB"/>
</dbReference>
<dbReference type="PANTHER" id="PTHR43809:SF1">
    <property type="entry name" value="NITRITE REDUCTASE (NADH) LARGE SUBUNIT"/>
    <property type="match status" value="1"/>
</dbReference>
<accession>A0ABT9XVT5</accession>
<feature type="domain" description="Nitrite/sulphite reductase 4Fe-4S" evidence="18">
    <location>
        <begin position="626"/>
        <end position="765"/>
    </location>
</feature>
<evidence type="ECO:0000256" key="12">
    <source>
        <dbReference type="ARBA" id="ARBA00023002"/>
    </source>
</evidence>
<evidence type="ECO:0000256" key="11">
    <source>
        <dbReference type="ARBA" id="ARBA00022827"/>
    </source>
</evidence>
<evidence type="ECO:0000256" key="9">
    <source>
        <dbReference type="ARBA" id="ARBA00022714"/>
    </source>
</evidence>
<evidence type="ECO:0000256" key="17">
    <source>
        <dbReference type="PIRNR" id="PIRNR037149"/>
    </source>
</evidence>
<evidence type="ECO:0000256" key="2">
    <source>
        <dbReference type="ARBA" id="ARBA00001966"/>
    </source>
</evidence>
<dbReference type="InterPro" id="IPR006066">
    <property type="entry name" value="NO2/SO3_Rdtase_FeS/sirohaem_BS"/>
</dbReference>
<evidence type="ECO:0000256" key="7">
    <source>
        <dbReference type="ARBA" id="ARBA00022617"/>
    </source>
</evidence>
<evidence type="ECO:0000313" key="23">
    <source>
        <dbReference type="EMBL" id="MDQ0199441.1"/>
    </source>
</evidence>
<dbReference type="InterPro" id="IPR006067">
    <property type="entry name" value="NO2/SO3_Rdtase_4Fe4S_dom"/>
</dbReference>
<feature type="domain" description="BFD-like [2Fe-2S]-binding" evidence="20">
    <location>
        <begin position="416"/>
        <end position="465"/>
    </location>
</feature>
<evidence type="ECO:0000259" key="20">
    <source>
        <dbReference type="Pfam" id="PF04324"/>
    </source>
</evidence>
<keyword evidence="24" id="KW-1185">Reference proteome</keyword>
<gene>
    <name evidence="23" type="ORF">J2S10_002623</name>
</gene>
<comment type="cofactor">
    <cofactor evidence="1">
        <name>siroheme</name>
        <dbReference type="ChEBI" id="CHEBI:60052"/>
    </cofactor>
</comment>
<dbReference type="SUPFAM" id="SSF51905">
    <property type="entry name" value="FAD/NAD(P)-binding domain"/>
    <property type="match status" value="2"/>
</dbReference>
<evidence type="ECO:0000256" key="15">
    <source>
        <dbReference type="ARBA" id="ARBA00023063"/>
    </source>
</evidence>
<dbReference type="PRINTS" id="PR00368">
    <property type="entry name" value="FADPNR"/>
</dbReference>
<dbReference type="InterPro" id="IPR017121">
    <property type="entry name" value="Nitrite_Rdtase_lsu"/>
</dbReference>
<evidence type="ECO:0000256" key="8">
    <source>
        <dbReference type="ARBA" id="ARBA00022630"/>
    </source>
</evidence>
<reference evidence="23 24" key="1">
    <citation type="submission" date="2023-07" db="EMBL/GenBank/DDBJ databases">
        <title>Genomic Encyclopedia of Type Strains, Phase IV (KMG-IV): sequencing the most valuable type-strain genomes for metagenomic binning, comparative biology and taxonomic classification.</title>
        <authorList>
            <person name="Goeker M."/>
        </authorList>
    </citation>
    <scope>NUCLEOTIDE SEQUENCE [LARGE SCALE GENOMIC DNA]</scope>
    <source>
        <strain evidence="23 24">DSM 27594</strain>
    </source>
</reference>
<dbReference type="PIRSF" id="PIRSF037149">
    <property type="entry name" value="NirB"/>
    <property type="match status" value="1"/>
</dbReference>
<evidence type="ECO:0000313" key="24">
    <source>
        <dbReference type="Proteomes" id="UP001224122"/>
    </source>
</evidence>
<keyword evidence="8 17" id="KW-0285">Flavoprotein</keyword>
<comment type="cofactor">
    <cofactor evidence="3 17">
        <name>FAD</name>
        <dbReference type="ChEBI" id="CHEBI:57692"/>
    </cofactor>
</comment>
<dbReference type="Pfam" id="PF01077">
    <property type="entry name" value="NIR_SIR"/>
    <property type="match status" value="1"/>
</dbReference>
<dbReference type="CDD" id="cd19943">
    <property type="entry name" value="NirB_Fer2_BFD-like_1"/>
    <property type="match status" value="1"/>
</dbReference>
<evidence type="ECO:0000256" key="16">
    <source>
        <dbReference type="ARBA" id="ARBA00034078"/>
    </source>
</evidence>
<dbReference type="PRINTS" id="PR00411">
    <property type="entry name" value="PNDRDTASEI"/>
</dbReference>
<sequence>MEKKKLVLVGNGMAGVRAIEEVLNISKELFEITIFGSEPHPNYNRILLSKVLQGDTDVKDITLNDFDWYKENNIQLQTKETVIKIDSGKKLVVTDLGRMEPYDELILATGSVPFILPIPGADKDGVTAFRDIQDTEVMLEASKNYKKAAVIGGGLLGLEAARGLLNLGMEVTVIHLAPYLMERQLDPTAGKLLQTELEKQGMAFLLEKQTKEIFGADRVEGLRFSDGTELEADLVIMAVGIKPNVEMAKQSGITVNRGIVVNDYLQTNVPDIYAVGECAEHNGIPYGLVAPLYEQGKVLAKYICGVETNPYQGSVLSTQLKVSGVEVFSAGDFMEEEDKKAIKVFDDQENIYKKMVLRGNKLVGAVLFGDSSDGNRLFSMIQKQADISDTMKVSILQPLGQETGGSLVAAMDDEEIICGCNGVSKGAIIQAIQQKGCSSVDEIKACTSASRSCGGCKPLVAEVLQLTLGSTFDGSVQKEAICTCTTLSRDEVVEEIRAKGLTHIKEVMNVLGWSTEEGCSKCRPALNYYLGMVNPTEYEDERESRFVNERMHANIQKDGTYSVVPRMYGGVTNSQDLRRIADVVDKFEIPLVKLTGGQRIDLLGVKKEDLPKVWKDLDMPSGFAYGKSLRTVKTCVGEQFCRFGTQDSMGLGIDLEKKFEGLQTPHKVKMAVSACPRSCAESGFKDIGFIGIDGGWEIYIGGNGGTHVRGGDLLYKVKTAEEAMEITSAYLQYYRESANYLERTSAWIERVGLEHVRSVLDDQEKRKELSTRMEEALSVLKDPWKEIVEDEKVKKELFESLVMS</sequence>
<dbReference type="Pfam" id="PF03460">
    <property type="entry name" value="NIR_SIR_ferr"/>
    <property type="match status" value="1"/>
</dbReference>
<dbReference type="InterPro" id="IPR045854">
    <property type="entry name" value="NO2/SO3_Rdtase_4Fe4S_sf"/>
</dbReference>
<evidence type="ECO:0000259" key="19">
    <source>
        <dbReference type="Pfam" id="PF03460"/>
    </source>
</evidence>
<dbReference type="Gene3D" id="3.50.50.60">
    <property type="entry name" value="FAD/NAD(P)-binding domain"/>
    <property type="match status" value="2"/>
</dbReference>
<name>A0ABT9XVT5_9BACI</name>
<dbReference type="PRINTS" id="PR00397">
    <property type="entry name" value="SIROHAEM"/>
</dbReference>
<evidence type="ECO:0000256" key="14">
    <source>
        <dbReference type="ARBA" id="ARBA00023014"/>
    </source>
</evidence>
<keyword evidence="9" id="KW-0001">2Fe-2S</keyword>
<keyword evidence="11 17" id="KW-0274">FAD</keyword>
<comment type="similarity">
    <text evidence="5">Belongs to the nitrite and sulfite reductase 4Fe-4S domain family.</text>
</comment>
<feature type="domain" description="FAD/NAD(P)-binding" evidence="21">
    <location>
        <begin position="5"/>
        <end position="281"/>
    </location>
</feature>
<dbReference type="Pfam" id="PF07992">
    <property type="entry name" value="Pyr_redox_2"/>
    <property type="match status" value="1"/>
</dbReference>
<keyword evidence="10" id="KW-0479">Metal-binding</keyword>
<feature type="domain" description="BFD-like [2Fe-2S]-binding" evidence="20">
    <location>
        <begin position="481"/>
        <end position="530"/>
    </location>
</feature>
<keyword evidence="6" id="KW-0004">4Fe-4S</keyword>